<proteinExistence type="predicted"/>
<reference evidence="1 2" key="1">
    <citation type="journal article" date="2019" name="Int. J. Syst. Evol. Microbiol.">
        <title>The Global Catalogue of Microorganisms (GCM) 10K type strain sequencing project: providing services to taxonomists for standard genome sequencing and annotation.</title>
        <authorList>
            <consortium name="The Broad Institute Genomics Platform"/>
            <consortium name="The Broad Institute Genome Sequencing Center for Infectious Disease"/>
            <person name="Wu L."/>
            <person name="Ma J."/>
        </authorList>
    </citation>
    <scope>NUCLEOTIDE SEQUENCE [LARGE SCALE GENOMIC DNA]</scope>
    <source>
        <strain evidence="1 2">IBRC-M 10256</strain>
    </source>
</reference>
<dbReference type="AlphaFoldDB" id="A0ABD5NIQ8"/>
<dbReference type="RefSeq" id="WP_256532132.1">
    <property type="nucleotide sequence ID" value="NZ_CP101824.1"/>
</dbReference>
<dbReference type="Proteomes" id="UP001595846">
    <property type="component" value="Unassembled WGS sequence"/>
</dbReference>
<protein>
    <submittedName>
        <fullName evidence="1">Uncharacterized protein</fullName>
    </submittedName>
</protein>
<comment type="caution">
    <text evidence="1">The sequence shown here is derived from an EMBL/GenBank/DDBJ whole genome shotgun (WGS) entry which is preliminary data.</text>
</comment>
<name>A0ABD5NIQ8_9EURY</name>
<sequence length="45" mass="4836">MTRRASTGPISNPSPTGSRTWVFVISSTAFEEIHQQVGAFGRTAV</sequence>
<gene>
    <name evidence="1" type="ORF">ACFOUR_00905</name>
</gene>
<evidence type="ECO:0000313" key="2">
    <source>
        <dbReference type="Proteomes" id="UP001595846"/>
    </source>
</evidence>
<keyword evidence="2" id="KW-1185">Reference proteome</keyword>
<dbReference type="EMBL" id="JBHSAQ010000001">
    <property type="protein sequence ID" value="MFC3956932.1"/>
    <property type="molecule type" value="Genomic_DNA"/>
</dbReference>
<organism evidence="1 2">
    <name type="scientific">Halovivax cerinus</name>
    <dbReference type="NCBI Taxonomy" id="1487865"/>
    <lineage>
        <taxon>Archaea</taxon>
        <taxon>Methanobacteriati</taxon>
        <taxon>Methanobacteriota</taxon>
        <taxon>Stenosarchaea group</taxon>
        <taxon>Halobacteria</taxon>
        <taxon>Halobacteriales</taxon>
        <taxon>Natrialbaceae</taxon>
        <taxon>Halovivax</taxon>
    </lineage>
</organism>
<evidence type="ECO:0000313" key="1">
    <source>
        <dbReference type="EMBL" id="MFC3956932.1"/>
    </source>
</evidence>
<dbReference type="GeneID" id="73904906"/>
<accession>A0ABD5NIQ8</accession>